<evidence type="ECO:0000256" key="1">
    <source>
        <dbReference type="SAM" id="MobiDB-lite"/>
    </source>
</evidence>
<accession>A0A6F8YPQ9</accession>
<reference evidence="2 3" key="2">
    <citation type="submission" date="2020-03" db="EMBL/GenBank/DDBJ databases">
        <authorList>
            <person name="Ichikawa N."/>
            <person name="Kimura A."/>
            <person name="Kitahashi Y."/>
            <person name="Uohara A."/>
        </authorList>
    </citation>
    <scope>NUCLEOTIDE SEQUENCE [LARGE SCALE GENOMIC DNA]</scope>
    <source>
        <strain evidence="2 3">NBRC 105367</strain>
    </source>
</reference>
<organism evidence="2 3">
    <name type="scientific">Phytohabitans suffuscus</name>
    <dbReference type="NCBI Taxonomy" id="624315"/>
    <lineage>
        <taxon>Bacteria</taxon>
        <taxon>Bacillati</taxon>
        <taxon>Actinomycetota</taxon>
        <taxon>Actinomycetes</taxon>
        <taxon>Micromonosporales</taxon>
        <taxon>Micromonosporaceae</taxon>
    </lineage>
</organism>
<name>A0A6F8YPQ9_9ACTN</name>
<dbReference type="KEGG" id="psuu:Psuf_054300"/>
<gene>
    <name evidence="2" type="ORF">Psuf_054300</name>
</gene>
<evidence type="ECO:0000313" key="3">
    <source>
        <dbReference type="Proteomes" id="UP000503011"/>
    </source>
</evidence>
<protein>
    <submittedName>
        <fullName evidence="2">Uncharacterized protein</fullName>
    </submittedName>
</protein>
<reference evidence="2 3" key="1">
    <citation type="submission" date="2020-03" db="EMBL/GenBank/DDBJ databases">
        <title>Whole genome shotgun sequence of Phytohabitans suffuscus NBRC 105367.</title>
        <authorList>
            <person name="Komaki H."/>
            <person name="Tamura T."/>
        </authorList>
    </citation>
    <scope>NUCLEOTIDE SEQUENCE [LARGE SCALE GENOMIC DNA]</scope>
    <source>
        <strain evidence="2 3">NBRC 105367</strain>
    </source>
</reference>
<feature type="compositionally biased region" description="Basic and acidic residues" evidence="1">
    <location>
        <begin position="50"/>
        <end position="60"/>
    </location>
</feature>
<sequence length="80" mass="9146">MAAASASNPGRPRAYRCLQPKRVRNLDVYHYLTLARDRIGLLDKLQHLRTAKPADHRDTHNAPSPRPRTDSLQLCYLKPT</sequence>
<dbReference type="EMBL" id="AP022871">
    <property type="protein sequence ID" value="BCB88117.1"/>
    <property type="molecule type" value="Genomic_DNA"/>
</dbReference>
<dbReference type="AlphaFoldDB" id="A0A6F8YPQ9"/>
<proteinExistence type="predicted"/>
<keyword evidence="3" id="KW-1185">Reference proteome</keyword>
<feature type="region of interest" description="Disordered" evidence="1">
    <location>
        <begin position="50"/>
        <end position="80"/>
    </location>
</feature>
<evidence type="ECO:0000313" key="2">
    <source>
        <dbReference type="EMBL" id="BCB88117.1"/>
    </source>
</evidence>
<dbReference type="Proteomes" id="UP000503011">
    <property type="component" value="Chromosome"/>
</dbReference>